<evidence type="ECO:0000259" key="2">
    <source>
        <dbReference type="PROSITE" id="PS51898"/>
    </source>
</evidence>
<proteinExistence type="predicted"/>
<dbReference type="EMBL" id="JAWONS010000109">
    <property type="protein sequence ID" value="MDW2797220.1"/>
    <property type="molecule type" value="Genomic_DNA"/>
</dbReference>
<dbReference type="PROSITE" id="PS51898">
    <property type="entry name" value="TYR_RECOMBINASE"/>
    <property type="match status" value="1"/>
</dbReference>
<dbReference type="Gene3D" id="1.10.443.10">
    <property type="entry name" value="Intergrase catalytic core"/>
    <property type="match status" value="1"/>
</dbReference>
<organism evidence="3 4">
    <name type="scientific">Clostridium boliviensis</name>
    <dbReference type="NCBI Taxonomy" id="318465"/>
    <lineage>
        <taxon>Bacteria</taxon>
        <taxon>Bacillati</taxon>
        <taxon>Bacillota</taxon>
        <taxon>Clostridia</taxon>
        <taxon>Eubacteriales</taxon>
        <taxon>Clostridiaceae</taxon>
        <taxon>Clostridium</taxon>
    </lineage>
</organism>
<keyword evidence="1" id="KW-0233">DNA recombination</keyword>
<dbReference type="InterPro" id="IPR013762">
    <property type="entry name" value="Integrase-like_cat_sf"/>
</dbReference>
<dbReference type="SUPFAM" id="SSF56349">
    <property type="entry name" value="DNA breaking-rejoining enzymes"/>
    <property type="match status" value="1"/>
</dbReference>
<protein>
    <submittedName>
        <fullName evidence="3">Tyrosine-type recombinase/integrase</fullName>
    </submittedName>
</protein>
<evidence type="ECO:0000313" key="3">
    <source>
        <dbReference type="EMBL" id="MDW2797220.1"/>
    </source>
</evidence>
<dbReference type="InterPro" id="IPR011010">
    <property type="entry name" value="DNA_brk_join_enz"/>
</dbReference>
<reference evidence="3 4" key="1">
    <citation type="submission" date="2023-10" db="EMBL/GenBank/DDBJ databases">
        <title>A novel Glycoside Hydrolase 43-Like Enzyme from Clostrdium boliviensis is an Endo-xylanase, and a Candidate for Xylooligosaccharides Production from Different Xylan Substrates.</title>
        <authorList>
            <person name="Alvarez M.T."/>
            <person name="Rocabado-Villegas L.R."/>
            <person name="Salas-Veizaga D.M."/>
            <person name="Linares-Pasten J.A."/>
            <person name="Gudmundsdottir E.E."/>
            <person name="Hreggvidsson G.O."/>
            <person name="Adlercreutz P."/>
            <person name="Nordberg Karlsson E."/>
        </authorList>
    </citation>
    <scope>NUCLEOTIDE SEQUENCE [LARGE SCALE GENOMIC DNA]</scope>
    <source>
        <strain evidence="3 4">E-1</strain>
    </source>
</reference>
<comment type="caution">
    <text evidence="3">The sequence shown here is derived from an EMBL/GenBank/DDBJ whole genome shotgun (WGS) entry which is preliminary data.</text>
</comment>
<evidence type="ECO:0000313" key="4">
    <source>
        <dbReference type="Proteomes" id="UP001276854"/>
    </source>
</evidence>
<dbReference type="Proteomes" id="UP001276854">
    <property type="component" value="Unassembled WGS sequence"/>
</dbReference>
<accession>A0ABU4GJS7</accession>
<dbReference type="InterPro" id="IPR002104">
    <property type="entry name" value="Integrase_catalytic"/>
</dbReference>
<dbReference type="Pfam" id="PF00589">
    <property type="entry name" value="Phage_integrase"/>
    <property type="match status" value="1"/>
</dbReference>
<feature type="domain" description="Tyr recombinase" evidence="2">
    <location>
        <begin position="1"/>
        <end position="62"/>
    </location>
</feature>
<sequence>MLEKADLKKIRFHDLRHSCASLLLANGISMKQIQIWLGHSTFATTADIYSHLDFHAQIESGLVMDGMFERNRVAEPTGLAAAN</sequence>
<gene>
    <name evidence="3" type="ORF">RZO55_06480</name>
</gene>
<keyword evidence="4" id="KW-1185">Reference proteome</keyword>
<evidence type="ECO:0000256" key="1">
    <source>
        <dbReference type="ARBA" id="ARBA00023172"/>
    </source>
</evidence>
<name>A0ABU4GJS7_9CLOT</name>
<dbReference type="RefSeq" id="WP_318063476.1">
    <property type="nucleotide sequence ID" value="NZ_JAWONS010000109.1"/>
</dbReference>